<dbReference type="InterPro" id="IPR005801">
    <property type="entry name" value="ADC_synthase"/>
</dbReference>
<accession>A0A840EUJ6</accession>
<dbReference type="InterPro" id="IPR015890">
    <property type="entry name" value="Chorismate_C"/>
</dbReference>
<dbReference type="EC" id="5.4.4.2" evidence="3"/>
<dbReference type="SUPFAM" id="SSF56322">
    <property type="entry name" value="ADC synthase"/>
    <property type="match status" value="1"/>
</dbReference>
<reference evidence="8 9" key="1">
    <citation type="submission" date="2020-08" db="EMBL/GenBank/DDBJ databases">
        <title>Sequencing the genomes of 1000 actinobacteria strains.</title>
        <authorList>
            <person name="Klenk H.-P."/>
        </authorList>
    </citation>
    <scope>NUCLEOTIDE SEQUENCE [LARGE SCALE GENOMIC DNA]</scope>
    <source>
        <strain evidence="8 9">DSM 45298</strain>
    </source>
</reference>
<comment type="caution">
    <text evidence="8">The sequence shown here is derived from an EMBL/GenBank/DDBJ whole genome shotgun (WGS) entry which is preliminary data.</text>
</comment>
<protein>
    <recommendedName>
        <fullName evidence="3">isochorismate synthase</fullName>
        <ecNumber evidence="3">5.4.4.2</ecNumber>
    </recommendedName>
    <alternativeName>
        <fullName evidence="5">Isochorismate mutase</fullName>
    </alternativeName>
</protein>
<proteinExistence type="inferred from homology"/>
<evidence type="ECO:0000256" key="3">
    <source>
        <dbReference type="ARBA" id="ARBA00012824"/>
    </source>
</evidence>
<keyword evidence="9" id="KW-1185">Reference proteome</keyword>
<evidence type="ECO:0000256" key="6">
    <source>
        <dbReference type="SAM" id="MobiDB-lite"/>
    </source>
</evidence>
<evidence type="ECO:0000313" key="8">
    <source>
        <dbReference type="EMBL" id="MBB4133973.1"/>
    </source>
</evidence>
<evidence type="ECO:0000256" key="1">
    <source>
        <dbReference type="ARBA" id="ARBA00000799"/>
    </source>
</evidence>
<evidence type="ECO:0000256" key="5">
    <source>
        <dbReference type="ARBA" id="ARBA00041564"/>
    </source>
</evidence>
<evidence type="ECO:0000313" key="9">
    <source>
        <dbReference type="Proteomes" id="UP000551501"/>
    </source>
</evidence>
<dbReference type="EMBL" id="JACIFP010000001">
    <property type="protein sequence ID" value="MBB4133973.1"/>
    <property type="molecule type" value="Genomic_DNA"/>
</dbReference>
<dbReference type="PANTHER" id="PTHR42839">
    <property type="entry name" value="ISOCHORISMATE SYNTHASE ENTC"/>
    <property type="match status" value="1"/>
</dbReference>
<dbReference type="Gene3D" id="3.60.120.10">
    <property type="entry name" value="Anthranilate synthase"/>
    <property type="match status" value="1"/>
</dbReference>
<feature type="domain" description="Chorismate-utilising enzyme C-terminal" evidence="7">
    <location>
        <begin position="114"/>
        <end position="367"/>
    </location>
</feature>
<sequence>MTPSFPTTELETTELETTPNGAVTPTGPHRMRWRSGGAETTASATIEPGPPARESADLGRAMERAAAESADGVAFGALPFDRSAPSTLIVPTRVAQERPSTPLRRGSSRPAEPADYLAGVSAVLTRITDSDVDKVVLARYSDVTLHTPGDPLDIAARLADRNPSAHVFALPTGPDRHLVGASPELLLAKTGAHLRSHPLAGSARLTGDRAVDRQAADGLRRSDKNLREHRYVVDAICDLLSPHCRRLSAADPDVVSTDSMLHLGTVITAELDDPSTPSSMLAAELHPTPAVCGTPRAEAAAIIGATESFDRGFFAGAVGWQDRAGDGDWAVSIRCGEVTPDRIRAYAGAGIVAGSDPTAELAETEGKLSTFLAALG</sequence>
<evidence type="ECO:0000256" key="2">
    <source>
        <dbReference type="ARBA" id="ARBA00005297"/>
    </source>
</evidence>
<dbReference type="Pfam" id="PF00425">
    <property type="entry name" value="Chorismate_bind"/>
    <property type="match status" value="1"/>
</dbReference>
<dbReference type="GO" id="GO:0009697">
    <property type="term" value="P:salicylic acid biosynthetic process"/>
    <property type="evidence" value="ECO:0007669"/>
    <property type="project" value="TreeGrafter"/>
</dbReference>
<evidence type="ECO:0000259" key="7">
    <source>
        <dbReference type="Pfam" id="PF00425"/>
    </source>
</evidence>
<dbReference type="NCBIfam" id="TIGR00543">
    <property type="entry name" value="isochor_syn"/>
    <property type="match status" value="1"/>
</dbReference>
<feature type="compositionally biased region" description="Low complexity" evidence="6">
    <location>
        <begin position="7"/>
        <end position="18"/>
    </location>
</feature>
<keyword evidence="4 8" id="KW-0413">Isomerase</keyword>
<organism evidence="8 9">
    <name type="scientific">Gordonia humi</name>
    <dbReference type="NCBI Taxonomy" id="686429"/>
    <lineage>
        <taxon>Bacteria</taxon>
        <taxon>Bacillati</taxon>
        <taxon>Actinomycetota</taxon>
        <taxon>Actinomycetes</taxon>
        <taxon>Mycobacteriales</taxon>
        <taxon>Gordoniaceae</taxon>
        <taxon>Gordonia</taxon>
    </lineage>
</organism>
<dbReference type="PANTHER" id="PTHR42839:SF2">
    <property type="entry name" value="ISOCHORISMATE SYNTHASE ENTC"/>
    <property type="match status" value="1"/>
</dbReference>
<comment type="catalytic activity">
    <reaction evidence="1">
        <text>chorismate = isochorismate</text>
        <dbReference type="Rhea" id="RHEA:18985"/>
        <dbReference type="ChEBI" id="CHEBI:29748"/>
        <dbReference type="ChEBI" id="CHEBI:29780"/>
        <dbReference type="EC" id="5.4.4.2"/>
    </reaction>
</comment>
<evidence type="ECO:0000256" key="4">
    <source>
        <dbReference type="ARBA" id="ARBA00023235"/>
    </source>
</evidence>
<dbReference type="InterPro" id="IPR004561">
    <property type="entry name" value="IsoChor_synthase"/>
</dbReference>
<dbReference type="Proteomes" id="UP000551501">
    <property type="component" value="Unassembled WGS sequence"/>
</dbReference>
<dbReference type="AlphaFoldDB" id="A0A840EUJ6"/>
<comment type="similarity">
    <text evidence="2">Belongs to the isochorismate synthase family.</text>
</comment>
<name>A0A840EUJ6_9ACTN</name>
<dbReference type="RefSeq" id="WP_183369177.1">
    <property type="nucleotide sequence ID" value="NZ_BAABHL010000112.1"/>
</dbReference>
<gene>
    <name evidence="8" type="ORF">BKA16_000525</name>
</gene>
<feature type="region of interest" description="Disordered" evidence="6">
    <location>
        <begin position="1"/>
        <end position="56"/>
    </location>
</feature>
<dbReference type="GO" id="GO:0008909">
    <property type="term" value="F:isochorismate synthase activity"/>
    <property type="evidence" value="ECO:0007669"/>
    <property type="project" value="UniProtKB-EC"/>
</dbReference>